<dbReference type="EMBL" id="QSDK01000020">
    <property type="protein sequence ID" value="RGY75148.1"/>
    <property type="molecule type" value="Genomic_DNA"/>
</dbReference>
<organism evidence="1 2">
    <name type="scientific">Bifidobacterium pseudocatenulatum</name>
    <dbReference type="NCBI Taxonomy" id="28026"/>
    <lineage>
        <taxon>Bacteria</taxon>
        <taxon>Bacillati</taxon>
        <taxon>Actinomycetota</taxon>
        <taxon>Actinomycetes</taxon>
        <taxon>Bifidobacteriales</taxon>
        <taxon>Bifidobacteriaceae</taxon>
        <taxon>Bifidobacterium</taxon>
    </lineage>
</organism>
<dbReference type="RefSeq" id="WP_117783978.1">
    <property type="nucleotide sequence ID" value="NZ_QSHB01000008.1"/>
</dbReference>
<name>A0A413KAV2_BIFPS</name>
<sequence length="111" mass="12362">MGATIMQQAVKFAARLDRTAQMTDMFADGLHGMTAASDALKKVMDEFGMPMQDDPDIEPIGHDEACDTAETLYHELLKHASRGRMTLRFAQTMNRAWAELTVSDGLTEARR</sequence>
<protein>
    <submittedName>
        <fullName evidence="1">Uncharacterized protein</fullName>
    </submittedName>
</protein>
<dbReference type="Proteomes" id="UP000284163">
    <property type="component" value="Unassembled WGS sequence"/>
</dbReference>
<reference evidence="1 2" key="1">
    <citation type="submission" date="2018-08" db="EMBL/GenBank/DDBJ databases">
        <title>A genome reference for cultivated species of the human gut microbiota.</title>
        <authorList>
            <person name="Zou Y."/>
            <person name="Xue W."/>
            <person name="Luo G."/>
        </authorList>
    </citation>
    <scope>NUCLEOTIDE SEQUENCE [LARGE SCALE GENOMIC DNA]</scope>
    <source>
        <strain evidence="1 2">CF01-1</strain>
    </source>
</reference>
<gene>
    <name evidence="1" type="ORF">DXA22_09335</name>
</gene>
<comment type="caution">
    <text evidence="1">The sequence shown here is derived from an EMBL/GenBank/DDBJ whole genome shotgun (WGS) entry which is preliminary data.</text>
</comment>
<evidence type="ECO:0000313" key="1">
    <source>
        <dbReference type="EMBL" id="RGY75148.1"/>
    </source>
</evidence>
<accession>A0A413KAV2</accession>
<evidence type="ECO:0000313" key="2">
    <source>
        <dbReference type="Proteomes" id="UP000284163"/>
    </source>
</evidence>
<proteinExistence type="predicted"/>
<dbReference type="AlphaFoldDB" id="A0A413KAV2"/>